<dbReference type="Pfam" id="PF17236">
    <property type="entry name" value="SU10_MCP"/>
    <property type="match status" value="1"/>
</dbReference>
<proteinExistence type="predicted"/>
<evidence type="ECO:0000313" key="1">
    <source>
        <dbReference type="EMBL" id="ANU62675.1"/>
    </source>
</evidence>
<dbReference type="Proteomes" id="UP000186351">
    <property type="component" value="Chromosome"/>
</dbReference>
<accession>A0A1Z2XEH1</accession>
<dbReference type="InterPro" id="IPR035198">
    <property type="entry name" value="SU10_MCP"/>
</dbReference>
<dbReference type="AlphaFoldDB" id="A0A1B1S799"/>
<keyword evidence="2" id="KW-1185">Reference proteome</keyword>
<dbReference type="GeneID" id="65535677"/>
<organism evidence="1 2">
    <name type="scientific">Muribaculum intestinale</name>
    <dbReference type="NCBI Taxonomy" id="1796646"/>
    <lineage>
        <taxon>Bacteria</taxon>
        <taxon>Pseudomonadati</taxon>
        <taxon>Bacteroidota</taxon>
        <taxon>Bacteroidia</taxon>
        <taxon>Bacteroidales</taxon>
        <taxon>Muribaculaceae</taxon>
        <taxon>Muribaculum</taxon>
    </lineage>
</organism>
<evidence type="ECO:0000313" key="2">
    <source>
        <dbReference type="Proteomes" id="UP000186351"/>
    </source>
</evidence>
<accession>A0A1B1S799</accession>
<gene>
    <name evidence="1" type="ORF">A4V02_02330</name>
</gene>
<protein>
    <submittedName>
        <fullName evidence="1">Uncharacterized protein</fullName>
    </submittedName>
</protein>
<sequence length="407" mass="44631">MDTVSTTHATHVLGTPLTAASIESIDSGMILPDIDRRLLKIRPMATPVDQISRSARSRASGSMEVRYYTVDSRPSSAEVKSVAGSDGNDGEFLMALVEKNDYKAFSKTDTVLLTGALAGGKSHTFYVLEADIRGLSVEYVGPDDRFVADTEAEGESTIVRMGRAAAELDVQTPQTTFVPKPEHNFCQIFKAQVEQGAVLTSALKQADMSFTDQQEAAIIDMRMGMERNFIFGSRRKTSGPDGNVYFTGGIWHQITREFRLPSQLCTGDFVELCRQAFTGHGGSARKVLIAGSKCVRTLVNPSKEATVKQMGSVETEVHWGLNLKVISSNFGTLYVVHSETFDLCGHEDDGIIIDPEYLQKYTHIPFSAMLLDLKKSGQRNSDAVVLTEASCLVLRYPEAHMRIIGVK</sequence>
<dbReference type="RefSeq" id="WP_068960059.1">
    <property type="nucleotide sequence ID" value="NZ_CAJTAP010000002.1"/>
</dbReference>
<dbReference type="EMBL" id="CP015402">
    <property type="protein sequence ID" value="ANU62675.1"/>
    <property type="molecule type" value="Genomic_DNA"/>
</dbReference>
<dbReference type="OrthoDB" id="1040207at2"/>
<reference evidence="2" key="1">
    <citation type="submission" date="2016-04" db="EMBL/GenBank/DDBJ databases">
        <title>Complete Genome Sequences of Twelve Strains of a Stable Defined Moderately Diverse Mouse Microbiota 2 (sDMDMm2).</title>
        <authorList>
            <person name="Uchimura Y."/>
            <person name="Wyss M."/>
            <person name="Brugiroux S."/>
            <person name="Limenitakis J.P."/>
            <person name="Stecher B."/>
            <person name="McCoy K.D."/>
            <person name="Macpherson A.J."/>
        </authorList>
    </citation>
    <scope>NUCLEOTIDE SEQUENCE [LARGE SCALE GENOMIC DNA]</scope>
    <source>
        <strain evidence="2">YL27</strain>
    </source>
</reference>
<name>A0A1B1S799_9BACT</name>
<dbReference type="KEGG" id="pary:A4V02_02330"/>